<evidence type="ECO:0000256" key="2">
    <source>
        <dbReference type="SAM" id="MobiDB-lite"/>
    </source>
</evidence>
<keyword evidence="3" id="KW-0732">Signal</keyword>
<keyword evidence="5" id="KW-1185">Reference proteome</keyword>
<dbReference type="EMBL" id="MU004298">
    <property type="protein sequence ID" value="KAF2660641.1"/>
    <property type="molecule type" value="Genomic_DNA"/>
</dbReference>
<name>A0A6A6TMU7_9PLEO</name>
<keyword evidence="1" id="KW-0175">Coiled coil</keyword>
<feature type="signal peptide" evidence="3">
    <location>
        <begin position="1"/>
        <end position="24"/>
    </location>
</feature>
<protein>
    <submittedName>
        <fullName evidence="4">Uncharacterized protein</fullName>
    </submittedName>
</protein>
<evidence type="ECO:0000256" key="1">
    <source>
        <dbReference type="SAM" id="Coils"/>
    </source>
</evidence>
<dbReference type="OrthoDB" id="3796016at2759"/>
<organism evidence="4 5">
    <name type="scientific">Lophiostoma macrostomum CBS 122681</name>
    <dbReference type="NCBI Taxonomy" id="1314788"/>
    <lineage>
        <taxon>Eukaryota</taxon>
        <taxon>Fungi</taxon>
        <taxon>Dikarya</taxon>
        <taxon>Ascomycota</taxon>
        <taxon>Pezizomycotina</taxon>
        <taxon>Dothideomycetes</taxon>
        <taxon>Pleosporomycetidae</taxon>
        <taxon>Pleosporales</taxon>
        <taxon>Lophiostomataceae</taxon>
        <taxon>Lophiostoma</taxon>
    </lineage>
</organism>
<proteinExistence type="predicted"/>
<evidence type="ECO:0000313" key="5">
    <source>
        <dbReference type="Proteomes" id="UP000799324"/>
    </source>
</evidence>
<gene>
    <name evidence="4" type="ORF">K491DRAFT_688086</name>
</gene>
<sequence>MSSVLRFVWLSWFLEWVAVRGVLGEQRHLYGLSRKKVVGEEERNEWVKGWVRKWDEEKDDWVKNVESTHIEDVVEKPELWHFVDDRVREGESRVVELLRAMEELHGMGRLMAVDFPLTAGIPELHEDDFDPDDDGNSASEHSSHRSGGDVAAESAFQRSTVTFPGVDSIIFQCHRSTLEPSSVSCYIDLIACLVSFVLSQSYERLRLRIDGFRKEAAASDEASFESTTRMFTMLDVHRDTKMFYLQQQAGLSGHGGLEADGPPRTPFYELFKYINKNLAREISWMPQFIERYAEAGGWLVRDRKKLYALLQAQEGKTETDKKHGRARKQVQRRRGGSFDDILTEEERSIMQNIRKIETEIEGERVEMRRDAYQTLRQLEIKKQALDIEIRERKKEVLRGRQKQRVG</sequence>
<reference evidence="4" key="1">
    <citation type="journal article" date="2020" name="Stud. Mycol.">
        <title>101 Dothideomycetes genomes: a test case for predicting lifestyles and emergence of pathogens.</title>
        <authorList>
            <person name="Haridas S."/>
            <person name="Albert R."/>
            <person name="Binder M."/>
            <person name="Bloem J."/>
            <person name="Labutti K."/>
            <person name="Salamov A."/>
            <person name="Andreopoulos B."/>
            <person name="Baker S."/>
            <person name="Barry K."/>
            <person name="Bills G."/>
            <person name="Bluhm B."/>
            <person name="Cannon C."/>
            <person name="Castanera R."/>
            <person name="Culley D."/>
            <person name="Daum C."/>
            <person name="Ezra D."/>
            <person name="Gonzalez J."/>
            <person name="Henrissat B."/>
            <person name="Kuo A."/>
            <person name="Liang C."/>
            <person name="Lipzen A."/>
            <person name="Lutzoni F."/>
            <person name="Magnuson J."/>
            <person name="Mondo S."/>
            <person name="Nolan M."/>
            <person name="Ohm R."/>
            <person name="Pangilinan J."/>
            <person name="Park H.-J."/>
            <person name="Ramirez L."/>
            <person name="Alfaro M."/>
            <person name="Sun H."/>
            <person name="Tritt A."/>
            <person name="Yoshinaga Y."/>
            <person name="Zwiers L.-H."/>
            <person name="Turgeon B."/>
            <person name="Goodwin S."/>
            <person name="Spatafora J."/>
            <person name="Crous P."/>
            <person name="Grigoriev I."/>
        </authorList>
    </citation>
    <scope>NUCLEOTIDE SEQUENCE</scope>
    <source>
        <strain evidence="4">CBS 122681</strain>
    </source>
</reference>
<evidence type="ECO:0000256" key="3">
    <source>
        <dbReference type="SAM" id="SignalP"/>
    </source>
</evidence>
<dbReference type="Proteomes" id="UP000799324">
    <property type="component" value="Unassembled WGS sequence"/>
</dbReference>
<feature type="region of interest" description="Disordered" evidence="2">
    <location>
        <begin position="124"/>
        <end position="151"/>
    </location>
</feature>
<evidence type="ECO:0000313" key="4">
    <source>
        <dbReference type="EMBL" id="KAF2660641.1"/>
    </source>
</evidence>
<dbReference type="AlphaFoldDB" id="A0A6A6TMU7"/>
<feature type="coiled-coil region" evidence="1">
    <location>
        <begin position="368"/>
        <end position="395"/>
    </location>
</feature>
<feature type="chain" id="PRO_5025627996" evidence="3">
    <location>
        <begin position="25"/>
        <end position="406"/>
    </location>
</feature>
<feature type="compositionally biased region" description="Acidic residues" evidence="2">
    <location>
        <begin position="125"/>
        <end position="135"/>
    </location>
</feature>
<accession>A0A6A6TMU7</accession>